<feature type="compositionally biased region" description="Basic and acidic residues" evidence="1">
    <location>
        <begin position="35"/>
        <end position="57"/>
    </location>
</feature>
<evidence type="ECO:0000313" key="3">
    <source>
        <dbReference type="Proteomes" id="UP000653305"/>
    </source>
</evidence>
<keyword evidence="3" id="KW-1185">Reference proteome</keyword>
<dbReference type="Proteomes" id="UP000653305">
    <property type="component" value="Unassembled WGS sequence"/>
</dbReference>
<organism evidence="2 3">
    <name type="scientific">Phtheirospermum japonicum</name>
    <dbReference type="NCBI Taxonomy" id="374723"/>
    <lineage>
        <taxon>Eukaryota</taxon>
        <taxon>Viridiplantae</taxon>
        <taxon>Streptophyta</taxon>
        <taxon>Embryophyta</taxon>
        <taxon>Tracheophyta</taxon>
        <taxon>Spermatophyta</taxon>
        <taxon>Magnoliopsida</taxon>
        <taxon>eudicotyledons</taxon>
        <taxon>Gunneridae</taxon>
        <taxon>Pentapetalae</taxon>
        <taxon>asterids</taxon>
        <taxon>lamiids</taxon>
        <taxon>Lamiales</taxon>
        <taxon>Orobanchaceae</taxon>
        <taxon>Orobanchaceae incertae sedis</taxon>
        <taxon>Phtheirospermum</taxon>
    </lineage>
</organism>
<proteinExistence type="predicted"/>
<accession>A0A830BKS6</accession>
<name>A0A830BKS6_9LAMI</name>
<dbReference type="EMBL" id="BMAC01000087">
    <property type="protein sequence ID" value="GFP84495.1"/>
    <property type="molecule type" value="Genomic_DNA"/>
</dbReference>
<gene>
    <name evidence="2" type="ORF">PHJA_000593400</name>
</gene>
<feature type="region of interest" description="Disordered" evidence="1">
    <location>
        <begin position="170"/>
        <end position="190"/>
    </location>
</feature>
<sequence>MGPAQTAHEAANQALDRKRLGNKIRLDALEKLFDESENPVDTRKSRTEAESDHDDKYPNNSKDNTEASWTKMKLLQQRNVFYKNRFGKYYFPERYLEKTFWKVPHTRTVFSKRRSRKWRINMGSSHETSWVGRKSLIIKSPNPKNTPHSALSLVEALVIPIRSFRGRVNLAGGSGQPHTDSSRSAFSSWS</sequence>
<dbReference type="AlphaFoldDB" id="A0A830BKS6"/>
<comment type="caution">
    <text evidence="2">The sequence shown here is derived from an EMBL/GenBank/DDBJ whole genome shotgun (WGS) entry which is preliminary data.</text>
</comment>
<feature type="region of interest" description="Disordered" evidence="1">
    <location>
        <begin position="35"/>
        <end position="65"/>
    </location>
</feature>
<feature type="compositionally biased region" description="Polar residues" evidence="1">
    <location>
        <begin position="176"/>
        <end position="190"/>
    </location>
</feature>
<protein>
    <submittedName>
        <fullName evidence="2">Uncharacterized protein</fullName>
    </submittedName>
</protein>
<evidence type="ECO:0000313" key="2">
    <source>
        <dbReference type="EMBL" id="GFP84495.1"/>
    </source>
</evidence>
<dbReference type="OrthoDB" id="511529at2759"/>
<reference evidence="2" key="1">
    <citation type="submission" date="2020-07" db="EMBL/GenBank/DDBJ databases">
        <title>Ethylene signaling mediates host invasion by parasitic plants.</title>
        <authorList>
            <person name="Yoshida S."/>
        </authorList>
    </citation>
    <scope>NUCLEOTIDE SEQUENCE</scope>
    <source>
        <strain evidence="2">Okayama</strain>
    </source>
</reference>
<evidence type="ECO:0000256" key="1">
    <source>
        <dbReference type="SAM" id="MobiDB-lite"/>
    </source>
</evidence>